<gene>
    <name evidence="6" type="ORF">AYBTSS11_LOCUS10600</name>
</gene>
<evidence type="ECO:0000313" key="6">
    <source>
        <dbReference type="EMBL" id="CAJ1941977.1"/>
    </source>
</evidence>
<name>A0AA86S548_9FABA</name>
<protein>
    <submittedName>
        <fullName evidence="6">Uncharacterized protein</fullName>
    </submittedName>
</protein>
<keyword evidence="4" id="KW-0234">DNA repair</keyword>
<dbReference type="Pfam" id="PF02144">
    <property type="entry name" value="Rad1"/>
    <property type="match status" value="1"/>
</dbReference>
<sequence length="102" mass="11432">MSHSGMVEEEAPDELENVQGLVDALTAVRWKRYQDAVLELSEHGIVLIVDENGCLQAKVYLKRELFIRYDFKARGRPRLGVSLGHFVDCLNAFSLPGQSSVV</sequence>
<accession>A0AA86S548</accession>
<dbReference type="GO" id="GO:0030896">
    <property type="term" value="C:checkpoint clamp complex"/>
    <property type="evidence" value="ECO:0007669"/>
    <property type="project" value="TreeGrafter"/>
</dbReference>
<keyword evidence="7" id="KW-1185">Reference proteome</keyword>
<comment type="subcellular location">
    <subcellularLocation>
        <location evidence="1">Nucleus</location>
    </subcellularLocation>
</comment>
<evidence type="ECO:0000256" key="2">
    <source>
        <dbReference type="ARBA" id="ARBA00010991"/>
    </source>
</evidence>
<dbReference type="Gramene" id="rna-AYBTSS11_LOCUS10600">
    <property type="protein sequence ID" value="CAJ1941977.1"/>
    <property type="gene ID" value="gene-AYBTSS11_LOCUS10600"/>
</dbReference>
<keyword evidence="3" id="KW-0227">DNA damage</keyword>
<dbReference type="EMBL" id="OY731400">
    <property type="protein sequence ID" value="CAJ1941977.1"/>
    <property type="molecule type" value="Genomic_DNA"/>
</dbReference>
<dbReference type="AlphaFoldDB" id="A0AA86S548"/>
<proteinExistence type="inferred from homology"/>
<dbReference type="PANTHER" id="PTHR10870">
    <property type="entry name" value="CELL CYCLE CHECKPOINT PROTEIN RAD1"/>
    <property type="match status" value="1"/>
</dbReference>
<keyword evidence="5" id="KW-0539">Nucleus</keyword>
<evidence type="ECO:0000256" key="1">
    <source>
        <dbReference type="ARBA" id="ARBA00004123"/>
    </source>
</evidence>
<dbReference type="Proteomes" id="UP001189624">
    <property type="component" value="Chromosome 3"/>
</dbReference>
<dbReference type="GO" id="GO:0006281">
    <property type="term" value="P:DNA repair"/>
    <property type="evidence" value="ECO:0007669"/>
    <property type="project" value="UniProtKB-KW"/>
</dbReference>
<comment type="similarity">
    <text evidence="2">Belongs to the rad1 family.</text>
</comment>
<dbReference type="PANTHER" id="PTHR10870:SF0">
    <property type="entry name" value="CELL CYCLE CHECKPOINT PROTEIN RAD1"/>
    <property type="match status" value="1"/>
</dbReference>
<dbReference type="InterPro" id="IPR003021">
    <property type="entry name" value="Rad1_Rec1_Rad17"/>
</dbReference>
<dbReference type="Gene3D" id="3.70.10.10">
    <property type="match status" value="1"/>
</dbReference>
<evidence type="ECO:0000256" key="5">
    <source>
        <dbReference type="ARBA" id="ARBA00023242"/>
    </source>
</evidence>
<evidence type="ECO:0000256" key="4">
    <source>
        <dbReference type="ARBA" id="ARBA00023204"/>
    </source>
</evidence>
<dbReference type="GO" id="GO:0000077">
    <property type="term" value="P:DNA damage checkpoint signaling"/>
    <property type="evidence" value="ECO:0007669"/>
    <property type="project" value="InterPro"/>
</dbReference>
<reference evidence="6" key="1">
    <citation type="submission" date="2023-10" db="EMBL/GenBank/DDBJ databases">
        <authorList>
            <person name="Domelevo Entfellner J.-B."/>
        </authorList>
    </citation>
    <scope>NUCLEOTIDE SEQUENCE</scope>
</reference>
<evidence type="ECO:0000256" key="3">
    <source>
        <dbReference type="ARBA" id="ARBA00022763"/>
    </source>
</evidence>
<organism evidence="6 7">
    <name type="scientific">Sphenostylis stenocarpa</name>
    <dbReference type="NCBI Taxonomy" id="92480"/>
    <lineage>
        <taxon>Eukaryota</taxon>
        <taxon>Viridiplantae</taxon>
        <taxon>Streptophyta</taxon>
        <taxon>Embryophyta</taxon>
        <taxon>Tracheophyta</taxon>
        <taxon>Spermatophyta</taxon>
        <taxon>Magnoliopsida</taxon>
        <taxon>eudicotyledons</taxon>
        <taxon>Gunneridae</taxon>
        <taxon>Pentapetalae</taxon>
        <taxon>rosids</taxon>
        <taxon>fabids</taxon>
        <taxon>Fabales</taxon>
        <taxon>Fabaceae</taxon>
        <taxon>Papilionoideae</taxon>
        <taxon>50 kb inversion clade</taxon>
        <taxon>NPAAA clade</taxon>
        <taxon>indigoferoid/millettioid clade</taxon>
        <taxon>Phaseoleae</taxon>
        <taxon>Sphenostylis</taxon>
    </lineage>
</organism>
<evidence type="ECO:0000313" key="7">
    <source>
        <dbReference type="Proteomes" id="UP001189624"/>
    </source>
</evidence>